<keyword evidence="4" id="KW-1185">Reference proteome</keyword>
<feature type="signal peptide" evidence="2">
    <location>
        <begin position="1"/>
        <end position="26"/>
    </location>
</feature>
<evidence type="ECO:0000313" key="3">
    <source>
        <dbReference type="EMBL" id="NUZ06090.1"/>
    </source>
</evidence>
<dbReference type="InterPro" id="IPR005064">
    <property type="entry name" value="BUG"/>
</dbReference>
<dbReference type="Proteomes" id="UP000529637">
    <property type="component" value="Unassembled WGS sequence"/>
</dbReference>
<dbReference type="SUPFAM" id="SSF53850">
    <property type="entry name" value="Periplasmic binding protein-like II"/>
    <property type="match status" value="1"/>
</dbReference>
<reference evidence="3 4" key="1">
    <citation type="submission" date="2020-06" db="EMBL/GenBank/DDBJ databases">
        <title>Schlegella sp. ID0723 isolated from air conditioner.</title>
        <authorList>
            <person name="Kim D.Y."/>
            <person name="Kim D.-U."/>
        </authorList>
    </citation>
    <scope>NUCLEOTIDE SEQUENCE [LARGE SCALE GENOMIC DNA]</scope>
    <source>
        <strain evidence="3 4">ID0723</strain>
    </source>
</reference>
<dbReference type="Gene3D" id="3.40.190.10">
    <property type="entry name" value="Periplasmic binding protein-like II"/>
    <property type="match status" value="1"/>
</dbReference>
<comment type="caution">
    <text evidence="3">The sequence shown here is derived from an EMBL/GenBank/DDBJ whole genome shotgun (WGS) entry which is preliminary data.</text>
</comment>
<dbReference type="PANTHER" id="PTHR42928:SF5">
    <property type="entry name" value="BLR1237 PROTEIN"/>
    <property type="match status" value="1"/>
</dbReference>
<evidence type="ECO:0000256" key="1">
    <source>
        <dbReference type="ARBA" id="ARBA00006987"/>
    </source>
</evidence>
<dbReference type="Pfam" id="PF03401">
    <property type="entry name" value="TctC"/>
    <property type="match status" value="1"/>
</dbReference>
<name>A0A7Y6NMW8_9BURK</name>
<dbReference type="PANTHER" id="PTHR42928">
    <property type="entry name" value="TRICARBOXYLATE-BINDING PROTEIN"/>
    <property type="match status" value="1"/>
</dbReference>
<feature type="chain" id="PRO_5031107184" evidence="2">
    <location>
        <begin position="27"/>
        <end position="322"/>
    </location>
</feature>
<dbReference type="AlphaFoldDB" id="A0A7Y6NMW8"/>
<protein>
    <submittedName>
        <fullName evidence="3">Tripartite tricarboxylate transporter substrate binding protein</fullName>
    </submittedName>
</protein>
<dbReference type="CDD" id="cd07012">
    <property type="entry name" value="PBP2_Bug_TTT"/>
    <property type="match status" value="1"/>
</dbReference>
<evidence type="ECO:0000313" key="4">
    <source>
        <dbReference type="Proteomes" id="UP000529637"/>
    </source>
</evidence>
<dbReference type="RefSeq" id="WP_176068735.1">
    <property type="nucleotide sequence ID" value="NZ_JABWMJ010000004.1"/>
</dbReference>
<accession>A0A7Y6NMW8</accession>
<gene>
    <name evidence="3" type="ORF">HQN59_09980</name>
</gene>
<sequence length="322" mass="33672">MNPSRRATLKSAAGLLTVFTLPASLAQPGYPNALIKVVIPTPAGGGHDAMMRVIGEKLTASWGQPVIVESKPGASGAIAATTVAKAPPDGHTLVLGYSALISNVVLMPNPGYKLEELAPVCMLALTPIAIGVRSSLGVKTLAEYVTLAKSRPGKLTYGSYGQGSGGHFVGELLNGAAGIDVTHVPYKGEAPAIQDLLGGQIDAAITSVGAVSRYPDKIVPLAVSSPQRFVRYKDVPTFAETGYPSVNMPGWGALFAPAATPQPIVDKVAAEMARILALPDVPPRLHELGFDPLPWGPARLRTFMTEQMAQTRKLVESGRVKL</sequence>
<keyword evidence="2" id="KW-0732">Signal</keyword>
<dbReference type="EMBL" id="JABWMJ010000004">
    <property type="protein sequence ID" value="NUZ06090.1"/>
    <property type="molecule type" value="Genomic_DNA"/>
</dbReference>
<comment type="similarity">
    <text evidence="1">Belongs to the UPF0065 (bug) family.</text>
</comment>
<evidence type="ECO:0000256" key="2">
    <source>
        <dbReference type="SAM" id="SignalP"/>
    </source>
</evidence>
<dbReference type="InterPro" id="IPR042100">
    <property type="entry name" value="Bug_dom1"/>
</dbReference>
<proteinExistence type="inferred from homology"/>
<dbReference type="PIRSF" id="PIRSF017082">
    <property type="entry name" value="YflP"/>
    <property type="match status" value="1"/>
</dbReference>
<organism evidence="3 4">
    <name type="scientific">Piscinibacter koreensis</name>
    <dbReference type="NCBI Taxonomy" id="2742824"/>
    <lineage>
        <taxon>Bacteria</taxon>
        <taxon>Pseudomonadati</taxon>
        <taxon>Pseudomonadota</taxon>
        <taxon>Betaproteobacteria</taxon>
        <taxon>Burkholderiales</taxon>
        <taxon>Sphaerotilaceae</taxon>
        <taxon>Piscinibacter</taxon>
    </lineage>
</organism>
<dbReference type="Gene3D" id="3.40.190.150">
    <property type="entry name" value="Bordetella uptake gene, domain 1"/>
    <property type="match status" value="1"/>
</dbReference>